<dbReference type="Proteomes" id="UP000677228">
    <property type="component" value="Unassembled WGS sequence"/>
</dbReference>
<feature type="domain" description="Ricin B lectin" evidence="1">
    <location>
        <begin position="18"/>
        <end position="160"/>
    </location>
</feature>
<dbReference type="EMBL" id="CAJOBA010003293">
    <property type="protein sequence ID" value="CAF3677016.1"/>
    <property type="molecule type" value="Genomic_DNA"/>
</dbReference>
<name>A0A814C7N9_9BILA</name>
<dbReference type="Gene3D" id="2.80.10.50">
    <property type="match status" value="2"/>
</dbReference>
<dbReference type="PROSITE" id="PS50231">
    <property type="entry name" value="RICIN_B_LECTIN"/>
    <property type="match status" value="1"/>
</dbReference>
<organism evidence="3 6">
    <name type="scientific">Didymodactylos carnosus</name>
    <dbReference type="NCBI Taxonomy" id="1234261"/>
    <lineage>
        <taxon>Eukaryota</taxon>
        <taxon>Metazoa</taxon>
        <taxon>Spiralia</taxon>
        <taxon>Gnathifera</taxon>
        <taxon>Rotifera</taxon>
        <taxon>Eurotatoria</taxon>
        <taxon>Bdelloidea</taxon>
        <taxon>Philodinida</taxon>
        <taxon>Philodinidae</taxon>
        <taxon>Didymodactylos</taxon>
    </lineage>
</organism>
<evidence type="ECO:0000313" key="6">
    <source>
        <dbReference type="Proteomes" id="UP000663829"/>
    </source>
</evidence>
<proteinExistence type="predicted"/>
<evidence type="ECO:0000259" key="1">
    <source>
        <dbReference type="SMART" id="SM00458"/>
    </source>
</evidence>
<dbReference type="Pfam" id="PF14200">
    <property type="entry name" value="RicinB_lectin_2"/>
    <property type="match status" value="2"/>
</dbReference>
<dbReference type="SUPFAM" id="SSF50370">
    <property type="entry name" value="Ricin B-like lectins"/>
    <property type="match status" value="1"/>
</dbReference>
<evidence type="ECO:0000313" key="3">
    <source>
        <dbReference type="EMBL" id="CAF0939447.1"/>
    </source>
</evidence>
<dbReference type="EMBL" id="CAJNOQ010002112">
    <property type="protein sequence ID" value="CAF0939447.1"/>
    <property type="molecule type" value="Genomic_DNA"/>
</dbReference>
<dbReference type="EMBL" id="CAJOBC010002112">
    <property type="protein sequence ID" value="CAF3716147.1"/>
    <property type="molecule type" value="Genomic_DNA"/>
</dbReference>
<dbReference type="InterPro" id="IPR000772">
    <property type="entry name" value="Ricin_B_lectin"/>
</dbReference>
<evidence type="ECO:0000313" key="5">
    <source>
        <dbReference type="EMBL" id="CAF3716147.1"/>
    </source>
</evidence>
<dbReference type="Proteomes" id="UP000681722">
    <property type="component" value="Unassembled WGS sequence"/>
</dbReference>
<protein>
    <recommendedName>
        <fullName evidence="1">Ricin B lectin domain-containing protein</fullName>
    </recommendedName>
</protein>
<dbReference type="Proteomes" id="UP000682733">
    <property type="component" value="Unassembled WGS sequence"/>
</dbReference>
<dbReference type="EMBL" id="CAJNOK010003292">
    <property type="protein sequence ID" value="CAF0895439.1"/>
    <property type="molecule type" value="Genomic_DNA"/>
</dbReference>
<dbReference type="SMART" id="SM00458">
    <property type="entry name" value="RICIN"/>
    <property type="match status" value="1"/>
</dbReference>
<dbReference type="Proteomes" id="UP000663829">
    <property type="component" value="Unassembled WGS sequence"/>
</dbReference>
<dbReference type="OrthoDB" id="10228374at2759"/>
<comment type="caution">
    <text evidence="3">The sequence shown here is derived from an EMBL/GenBank/DDBJ whole genome shotgun (WGS) entry which is preliminary data.</text>
</comment>
<keyword evidence="6" id="KW-1185">Reference proteome</keyword>
<evidence type="ECO:0000313" key="4">
    <source>
        <dbReference type="EMBL" id="CAF3677016.1"/>
    </source>
</evidence>
<accession>A0A814C7N9</accession>
<reference evidence="3" key="1">
    <citation type="submission" date="2021-02" db="EMBL/GenBank/DDBJ databases">
        <authorList>
            <person name="Nowell W R."/>
        </authorList>
    </citation>
    <scope>NUCLEOTIDE SEQUENCE</scope>
</reference>
<gene>
    <name evidence="3" type="ORF">GPM918_LOCUS10627</name>
    <name evidence="2" type="ORF">OVA965_LOCUS9344</name>
    <name evidence="5" type="ORF">SRO942_LOCUS10628</name>
    <name evidence="4" type="ORF">TMI583_LOCUS9340</name>
</gene>
<dbReference type="InterPro" id="IPR035992">
    <property type="entry name" value="Ricin_B-like_lectins"/>
</dbReference>
<dbReference type="AlphaFoldDB" id="A0A814C7N9"/>
<dbReference type="CDD" id="cd00161">
    <property type="entry name" value="beta-trefoil_Ricin-like"/>
    <property type="match status" value="1"/>
</dbReference>
<evidence type="ECO:0000313" key="2">
    <source>
        <dbReference type="EMBL" id="CAF0895439.1"/>
    </source>
</evidence>
<sequence length="318" mass="34255">MSTTTATTDTISASSCDTSLYGIVGLQSGKVLDVFNGSLTDQTVIVIYTKNGSDSQKWQLVSNDDGYFNIIHQLSGKALTVNGTSMLSSDHVRLVINNLSSNNDLQKWQLASVPSISGYFTIVNKHSALMANVAGASVADGAQLIMYQNGTSSNQVWQFSRFSNCSTCLTFDNIGNGSSISSVPNWYGSLFWSNVYYVNASLYNQSGYQSARTSGCCVAFNGVNSSMTVAAISNNTFDVISFVTAAVFYDNLLLNLLGFRSNVVKYNTTVTLQVETAAIIALNWMEIDKMTFSPYGGTLHFPTNASSTFAIDNLCVTA</sequence>